<comment type="caution">
    <text evidence="2">The sequence shown here is derived from an EMBL/GenBank/DDBJ whole genome shotgun (WGS) entry which is preliminary data.</text>
</comment>
<proteinExistence type="predicted"/>
<keyword evidence="1" id="KW-0732">Signal</keyword>
<evidence type="ECO:0000256" key="1">
    <source>
        <dbReference type="SAM" id="SignalP"/>
    </source>
</evidence>
<dbReference type="Gene3D" id="1.25.40.10">
    <property type="entry name" value="Tetratricopeptide repeat domain"/>
    <property type="match status" value="1"/>
</dbReference>
<feature type="signal peptide" evidence="1">
    <location>
        <begin position="1"/>
        <end position="24"/>
    </location>
</feature>
<feature type="chain" id="PRO_5046493083" evidence="1">
    <location>
        <begin position="25"/>
        <end position="289"/>
    </location>
</feature>
<reference evidence="3" key="1">
    <citation type="journal article" date="2019" name="Int. J. Syst. Evol. Microbiol.">
        <title>The Global Catalogue of Microorganisms (GCM) 10K type strain sequencing project: providing services to taxonomists for standard genome sequencing and annotation.</title>
        <authorList>
            <consortium name="The Broad Institute Genomics Platform"/>
            <consortium name="The Broad Institute Genome Sequencing Center for Infectious Disease"/>
            <person name="Wu L."/>
            <person name="Ma J."/>
        </authorList>
    </citation>
    <scope>NUCLEOTIDE SEQUENCE [LARGE SCALE GENOMIC DNA]</scope>
    <source>
        <strain evidence="3">JCM 17924</strain>
    </source>
</reference>
<dbReference type="Proteomes" id="UP001500454">
    <property type="component" value="Unassembled WGS sequence"/>
</dbReference>
<gene>
    <name evidence="2" type="ORF">GCM10023186_19370</name>
</gene>
<sequence>MKRFSTILVLIGGFVGTAALPAQAQQQLSLPVMSPAVHVRQAFSTTFIDLKYSRPSKRGREVFGKLEPYGKVWRTGANSSTRIKFGEEVKFAGQIVPAGTYALFTIPDPKEWTVILNKDTSQWGAYDYKPDLDLLRVKVKPTVLTAPAETFSLMLENLQPEAADLVMRWDKTQLSVPIVADADARVMSQIQEAMKGDKRPYFNAAQYYYNTDKDLGQAVKWMDEALKQQPDSYYFSYWKGKMLQKAKRNAEAAEAARKSLELVKAEKSTPLREEYVRLNQQLLAEVGKK</sequence>
<keyword evidence="3" id="KW-1185">Reference proteome</keyword>
<name>A0ABP8IZG2_9BACT</name>
<protein>
    <submittedName>
        <fullName evidence="2">DUF2911 domain-containing protein</fullName>
    </submittedName>
</protein>
<evidence type="ECO:0000313" key="3">
    <source>
        <dbReference type="Proteomes" id="UP001500454"/>
    </source>
</evidence>
<dbReference type="InterPro" id="IPR021314">
    <property type="entry name" value="DUF2911"/>
</dbReference>
<dbReference type="RefSeq" id="WP_345223667.1">
    <property type="nucleotide sequence ID" value="NZ_BAABHA010000004.1"/>
</dbReference>
<dbReference type="InterPro" id="IPR011990">
    <property type="entry name" value="TPR-like_helical_dom_sf"/>
</dbReference>
<dbReference type="SUPFAM" id="SSF48452">
    <property type="entry name" value="TPR-like"/>
    <property type="match status" value="1"/>
</dbReference>
<dbReference type="EMBL" id="BAABHA010000004">
    <property type="protein sequence ID" value="GAA4380633.1"/>
    <property type="molecule type" value="Genomic_DNA"/>
</dbReference>
<organism evidence="2 3">
    <name type="scientific">Hymenobacter koreensis</name>
    <dbReference type="NCBI Taxonomy" id="1084523"/>
    <lineage>
        <taxon>Bacteria</taxon>
        <taxon>Pseudomonadati</taxon>
        <taxon>Bacteroidota</taxon>
        <taxon>Cytophagia</taxon>
        <taxon>Cytophagales</taxon>
        <taxon>Hymenobacteraceae</taxon>
        <taxon>Hymenobacter</taxon>
    </lineage>
</organism>
<accession>A0ABP8IZG2</accession>
<dbReference type="Pfam" id="PF11138">
    <property type="entry name" value="DUF2911"/>
    <property type="match status" value="1"/>
</dbReference>
<evidence type="ECO:0000313" key="2">
    <source>
        <dbReference type="EMBL" id="GAA4380633.1"/>
    </source>
</evidence>